<accession>A0A420WLY8</accession>
<keyword evidence="1" id="KW-0830">Ubiquinone</keyword>
<dbReference type="InParanoid" id="A0A420WLY8"/>
<comment type="caution">
    <text evidence="1">The sequence shown here is derived from an EMBL/GenBank/DDBJ whole genome shotgun (WGS) entry which is preliminary data.</text>
</comment>
<evidence type="ECO:0000313" key="2">
    <source>
        <dbReference type="Proteomes" id="UP000282211"/>
    </source>
</evidence>
<dbReference type="RefSeq" id="WP_121099909.1">
    <property type="nucleotide sequence ID" value="NZ_RBII01000001.1"/>
</dbReference>
<dbReference type="GO" id="GO:0006979">
    <property type="term" value="P:response to oxidative stress"/>
    <property type="evidence" value="ECO:0007669"/>
    <property type="project" value="TreeGrafter"/>
</dbReference>
<dbReference type="Pfam" id="PF05071">
    <property type="entry name" value="NDUFA12"/>
    <property type="match status" value="1"/>
</dbReference>
<dbReference type="Proteomes" id="UP000282211">
    <property type="component" value="Unassembled WGS sequence"/>
</dbReference>
<name>A0A420WLY8_9PROT</name>
<evidence type="ECO:0000313" key="1">
    <source>
        <dbReference type="EMBL" id="RKQ72044.1"/>
    </source>
</evidence>
<sequence length="132" mass="15100">MSFIKRIFTWWNGSTFGTNLEIGRRGTKIAEDAYGNTYYEEKKATYEGRKRRWVTYDGYADASRIPPGWQGWLNHTSELPPTEDGYVPHAWEKDHVPNLTGTVHAYKPKGSLDRGGVRDKVAADYEAWTPDA</sequence>
<keyword evidence="2" id="KW-1185">Reference proteome</keyword>
<gene>
    <name evidence="1" type="ORF">DES40_1381</name>
</gene>
<dbReference type="InterPro" id="IPR007763">
    <property type="entry name" value="NDUFA12"/>
</dbReference>
<reference evidence="1 2" key="1">
    <citation type="submission" date="2018-10" db="EMBL/GenBank/DDBJ databases">
        <title>Genomic Encyclopedia of Type Strains, Phase IV (KMG-IV): sequencing the most valuable type-strain genomes for metagenomic binning, comparative biology and taxonomic classification.</title>
        <authorList>
            <person name="Goeker M."/>
        </authorList>
    </citation>
    <scope>NUCLEOTIDE SEQUENCE [LARGE SCALE GENOMIC DNA]</scope>
    <source>
        <strain evidence="1 2">DSM 22008</strain>
    </source>
</reference>
<dbReference type="GO" id="GO:0045271">
    <property type="term" value="C:respiratory chain complex I"/>
    <property type="evidence" value="ECO:0007669"/>
    <property type="project" value="InterPro"/>
</dbReference>
<organism evidence="1 2">
    <name type="scientific">Litorimonas taeanensis</name>
    <dbReference type="NCBI Taxonomy" id="568099"/>
    <lineage>
        <taxon>Bacteria</taxon>
        <taxon>Pseudomonadati</taxon>
        <taxon>Pseudomonadota</taxon>
        <taxon>Alphaproteobacteria</taxon>
        <taxon>Maricaulales</taxon>
        <taxon>Robiginitomaculaceae</taxon>
    </lineage>
</organism>
<proteinExistence type="predicted"/>
<dbReference type="AlphaFoldDB" id="A0A420WLY8"/>
<dbReference type="EMBL" id="RBII01000001">
    <property type="protein sequence ID" value="RKQ72044.1"/>
    <property type="molecule type" value="Genomic_DNA"/>
</dbReference>
<dbReference type="PANTHER" id="PTHR12910">
    <property type="entry name" value="NADH-UBIQUINONE OXIDOREDUCTASE SUBUNIT B17.2"/>
    <property type="match status" value="1"/>
</dbReference>
<dbReference type="NCBIfam" id="NF006040">
    <property type="entry name" value="PRK08183.1"/>
    <property type="match status" value="1"/>
</dbReference>
<dbReference type="OrthoDB" id="9795340at2"/>
<protein>
    <submittedName>
        <fullName evidence="1">NADH:ubiquinone oxidoreductase subunit</fullName>
    </submittedName>
</protein>
<dbReference type="PANTHER" id="PTHR12910:SF2">
    <property type="entry name" value="NADH DEHYDROGENASE [UBIQUINONE] 1 ALPHA SUBCOMPLEX SUBUNIT 12"/>
    <property type="match status" value="1"/>
</dbReference>